<dbReference type="InterPro" id="IPR020846">
    <property type="entry name" value="MFS_dom"/>
</dbReference>
<evidence type="ECO:0000313" key="8">
    <source>
        <dbReference type="EMBL" id="RUT07024.1"/>
    </source>
</evidence>
<dbReference type="EMBL" id="RSCL01000005">
    <property type="protein sequence ID" value="RUT07024.1"/>
    <property type="molecule type" value="Genomic_DNA"/>
</dbReference>
<dbReference type="PROSITE" id="PS50850">
    <property type="entry name" value="MFS"/>
    <property type="match status" value="1"/>
</dbReference>
<feature type="transmembrane region" description="Helical" evidence="6">
    <location>
        <begin position="109"/>
        <end position="130"/>
    </location>
</feature>
<dbReference type="InterPro" id="IPR036259">
    <property type="entry name" value="MFS_trans_sf"/>
</dbReference>
<dbReference type="InterPro" id="IPR011701">
    <property type="entry name" value="MFS"/>
</dbReference>
<feature type="transmembrane region" description="Helical" evidence="6">
    <location>
        <begin position="78"/>
        <end position="97"/>
    </location>
</feature>
<dbReference type="GO" id="GO:0022857">
    <property type="term" value="F:transmembrane transporter activity"/>
    <property type="evidence" value="ECO:0007669"/>
    <property type="project" value="InterPro"/>
</dbReference>
<keyword evidence="9" id="KW-1185">Reference proteome</keyword>
<dbReference type="InterPro" id="IPR050189">
    <property type="entry name" value="MFS_Efflux_Transporters"/>
</dbReference>
<dbReference type="PANTHER" id="PTHR43124">
    <property type="entry name" value="PURINE EFFLUX PUMP PBUE"/>
    <property type="match status" value="1"/>
</dbReference>
<dbReference type="PANTHER" id="PTHR43124:SF3">
    <property type="entry name" value="CHLORAMPHENICOL EFFLUX PUMP RV0191"/>
    <property type="match status" value="1"/>
</dbReference>
<reference evidence="8" key="2">
    <citation type="journal article" date="2019" name="Genome Biol. Evol.">
        <title>Day and night: Metabolic profiles and evolutionary relationships of six axenic non-marine cyanobacteria.</title>
        <authorList>
            <person name="Will S.E."/>
            <person name="Henke P."/>
            <person name="Boedeker C."/>
            <person name="Huang S."/>
            <person name="Brinkmann H."/>
            <person name="Rohde M."/>
            <person name="Jarek M."/>
            <person name="Friedl T."/>
            <person name="Seufert S."/>
            <person name="Schumacher M."/>
            <person name="Overmann J."/>
            <person name="Neumann-Schaal M."/>
            <person name="Petersen J."/>
        </authorList>
    </citation>
    <scope>NUCLEOTIDE SEQUENCE [LARGE SCALE GENOMIC DNA]</scope>
    <source>
        <strain evidence="8">PCC 7102</strain>
    </source>
</reference>
<comment type="subcellular location">
    <subcellularLocation>
        <location evidence="1">Cell membrane</location>
        <topology evidence="1">Multi-pass membrane protein</topology>
    </subcellularLocation>
</comment>
<comment type="caution">
    <text evidence="8">The sequence shown here is derived from an EMBL/GenBank/DDBJ whole genome shotgun (WGS) entry which is preliminary data.</text>
</comment>
<dbReference type="SUPFAM" id="SSF103473">
    <property type="entry name" value="MFS general substrate transporter"/>
    <property type="match status" value="1"/>
</dbReference>
<evidence type="ECO:0000256" key="2">
    <source>
        <dbReference type="ARBA" id="ARBA00022475"/>
    </source>
</evidence>
<feature type="transmembrane region" description="Helical" evidence="6">
    <location>
        <begin position="297"/>
        <end position="322"/>
    </location>
</feature>
<dbReference type="RefSeq" id="WP_127080882.1">
    <property type="nucleotide sequence ID" value="NZ_RSCL01000005.1"/>
</dbReference>
<feature type="transmembrane region" description="Helical" evidence="6">
    <location>
        <begin position="247"/>
        <end position="264"/>
    </location>
</feature>
<keyword evidence="3 6" id="KW-0812">Transmembrane</keyword>
<accession>A0A433VLM9</accession>
<feature type="transmembrane region" description="Helical" evidence="6">
    <location>
        <begin position="364"/>
        <end position="385"/>
    </location>
</feature>
<evidence type="ECO:0000256" key="4">
    <source>
        <dbReference type="ARBA" id="ARBA00022989"/>
    </source>
</evidence>
<feature type="transmembrane region" description="Helical" evidence="6">
    <location>
        <begin position="205"/>
        <end position="227"/>
    </location>
</feature>
<reference evidence="8" key="1">
    <citation type="submission" date="2018-12" db="EMBL/GenBank/DDBJ databases">
        <authorList>
            <person name="Will S."/>
            <person name="Neumann-Schaal M."/>
            <person name="Henke P."/>
        </authorList>
    </citation>
    <scope>NUCLEOTIDE SEQUENCE</scope>
    <source>
        <strain evidence="8">PCC 7102</strain>
    </source>
</reference>
<evidence type="ECO:0000259" key="7">
    <source>
        <dbReference type="PROSITE" id="PS50850"/>
    </source>
</evidence>
<organism evidence="8 9">
    <name type="scientific">Dulcicalothrix desertica PCC 7102</name>
    <dbReference type="NCBI Taxonomy" id="232991"/>
    <lineage>
        <taxon>Bacteria</taxon>
        <taxon>Bacillati</taxon>
        <taxon>Cyanobacteriota</taxon>
        <taxon>Cyanophyceae</taxon>
        <taxon>Nostocales</taxon>
        <taxon>Calotrichaceae</taxon>
        <taxon>Dulcicalothrix</taxon>
    </lineage>
</organism>
<feature type="transmembrane region" description="Helical" evidence="6">
    <location>
        <begin position="334"/>
        <end position="352"/>
    </location>
</feature>
<sequence>MNKPVNALPVRLTLLFVSTLTVMAGATIAPSLPAMRQFFASVNNADFLVRLVLTAPALFIAIGAPIVGVLIDKFGRKPLLTLALAVYGIAGSSGLWLDSLGFILVGRALLGMSVAGVMVTATALIADYYVGAARGQFLGLQAAFMALGGVVFLTFGGFLADVNWRLPFLIYLVALILIPCVVFLLPEPIKNSSGDISSEETNTELPIAVIATTYIAALLSQIVFYMIPVQLPFYLKDLVNANASQSGLAIAFATFFSAVTSLLYQRIKSRFSFLSIYAIAFLNIAVGYGFISLAKSFPVVMGGLAITGLGLGLLTPNMTFCLTSITPQMARGRVLGGLTTSFFLGQFCSPLISQPLSLKVGLSATYGAGAVMMLVMSLITVIMLVRWK</sequence>
<dbReference type="InterPro" id="IPR005829">
    <property type="entry name" value="Sugar_transporter_CS"/>
</dbReference>
<evidence type="ECO:0000313" key="9">
    <source>
        <dbReference type="Proteomes" id="UP000271624"/>
    </source>
</evidence>
<dbReference type="CDD" id="cd17473">
    <property type="entry name" value="MFS_arabinose_efflux_permease_like"/>
    <property type="match status" value="1"/>
</dbReference>
<dbReference type="OrthoDB" id="9812221at2"/>
<name>A0A433VLM9_9CYAN</name>
<protein>
    <submittedName>
        <fullName evidence="8">MFS transporter</fullName>
    </submittedName>
</protein>
<feature type="transmembrane region" description="Helical" evidence="6">
    <location>
        <begin position="137"/>
        <end position="160"/>
    </location>
</feature>
<feature type="transmembrane region" description="Helical" evidence="6">
    <location>
        <begin position="47"/>
        <end position="71"/>
    </location>
</feature>
<keyword evidence="5 6" id="KW-0472">Membrane</keyword>
<feature type="transmembrane region" description="Helical" evidence="6">
    <location>
        <begin position="166"/>
        <end position="185"/>
    </location>
</feature>
<evidence type="ECO:0000256" key="3">
    <source>
        <dbReference type="ARBA" id="ARBA00022692"/>
    </source>
</evidence>
<evidence type="ECO:0000256" key="6">
    <source>
        <dbReference type="SAM" id="Phobius"/>
    </source>
</evidence>
<feature type="transmembrane region" description="Helical" evidence="6">
    <location>
        <begin position="271"/>
        <end position="291"/>
    </location>
</feature>
<feature type="domain" description="Major facilitator superfamily (MFS) profile" evidence="7">
    <location>
        <begin position="10"/>
        <end position="388"/>
    </location>
</feature>
<keyword evidence="2" id="KW-1003">Cell membrane</keyword>
<gene>
    <name evidence="8" type="ORF">DSM106972_022850</name>
</gene>
<proteinExistence type="predicted"/>
<dbReference type="Pfam" id="PF07690">
    <property type="entry name" value="MFS_1"/>
    <property type="match status" value="1"/>
</dbReference>
<dbReference type="AlphaFoldDB" id="A0A433VLM9"/>
<feature type="transmembrane region" description="Helical" evidence="6">
    <location>
        <begin position="12"/>
        <end position="35"/>
    </location>
</feature>
<evidence type="ECO:0000256" key="1">
    <source>
        <dbReference type="ARBA" id="ARBA00004651"/>
    </source>
</evidence>
<dbReference type="PROSITE" id="PS00216">
    <property type="entry name" value="SUGAR_TRANSPORT_1"/>
    <property type="match status" value="1"/>
</dbReference>
<evidence type="ECO:0000256" key="5">
    <source>
        <dbReference type="ARBA" id="ARBA00023136"/>
    </source>
</evidence>
<keyword evidence="4 6" id="KW-1133">Transmembrane helix</keyword>
<dbReference type="Gene3D" id="1.20.1250.20">
    <property type="entry name" value="MFS general substrate transporter like domains"/>
    <property type="match status" value="1"/>
</dbReference>
<dbReference type="GO" id="GO:0005886">
    <property type="term" value="C:plasma membrane"/>
    <property type="evidence" value="ECO:0007669"/>
    <property type="project" value="UniProtKB-SubCell"/>
</dbReference>
<dbReference type="Proteomes" id="UP000271624">
    <property type="component" value="Unassembled WGS sequence"/>
</dbReference>